<dbReference type="InterPro" id="IPR050382">
    <property type="entry name" value="MFS_Na/Anion_cotransporter"/>
</dbReference>
<dbReference type="InterPro" id="IPR036259">
    <property type="entry name" value="MFS_trans_sf"/>
</dbReference>
<dbReference type="PANTHER" id="PTHR11662:SF333">
    <property type="entry name" value="D-GALACTONATE TRANSPORTER"/>
    <property type="match status" value="1"/>
</dbReference>
<evidence type="ECO:0000256" key="5">
    <source>
        <dbReference type="SAM" id="Phobius"/>
    </source>
</evidence>
<keyword evidence="3 5" id="KW-1133">Transmembrane helix</keyword>
<comment type="subcellular location">
    <subcellularLocation>
        <location evidence="1">Membrane</location>
        <topology evidence="1">Multi-pass membrane protein</topology>
    </subcellularLocation>
</comment>
<name>A0A8J3E4W7_9PROT</name>
<evidence type="ECO:0000256" key="4">
    <source>
        <dbReference type="ARBA" id="ARBA00023136"/>
    </source>
</evidence>
<feature type="transmembrane region" description="Helical" evidence="5">
    <location>
        <begin position="222"/>
        <end position="244"/>
    </location>
</feature>
<feature type="domain" description="Major facilitator superfamily (MFS) profile" evidence="6">
    <location>
        <begin position="2"/>
        <end position="409"/>
    </location>
</feature>
<evidence type="ECO:0000256" key="1">
    <source>
        <dbReference type="ARBA" id="ARBA00004141"/>
    </source>
</evidence>
<keyword evidence="4 5" id="KW-0472">Membrane</keyword>
<dbReference type="CDD" id="cd17319">
    <property type="entry name" value="MFS_ExuT_GudP_like"/>
    <property type="match status" value="1"/>
</dbReference>
<feature type="transmembrane region" description="Helical" evidence="5">
    <location>
        <begin position="129"/>
        <end position="148"/>
    </location>
</feature>
<feature type="transmembrane region" description="Helical" evidence="5">
    <location>
        <begin position="349"/>
        <end position="377"/>
    </location>
</feature>
<dbReference type="InterPro" id="IPR020846">
    <property type="entry name" value="MFS_dom"/>
</dbReference>
<feature type="transmembrane region" description="Helical" evidence="5">
    <location>
        <begin position="154"/>
        <end position="173"/>
    </location>
</feature>
<dbReference type="SUPFAM" id="SSF103473">
    <property type="entry name" value="MFS general substrate transporter"/>
    <property type="match status" value="1"/>
</dbReference>
<evidence type="ECO:0000313" key="7">
    <source>
        <dbReference type="EMBL" id="GGF42085.1"/>
    </source>
</evidence>
<dbReference type="PANTHER" id="PTHR11662">
    <property type="entry name" value="SOLUTE CARRIER FAMILY 17"/>
    <property type="match status" value="1"/>
</dbReference>
<evidence type="ECO:0000256" key="3">
    <source>
        <dbReference type="ARBA" id="ARBA00022989"/>
    </source>
</evidence>
<feature type="transmembrane region" description="Helical" evidence="5">
    <location>
        <begin position="264"/>
        <end position="285"/>
    </location>
</feature>
<sequence length="414" mass="44846">MILALIAIGTTINYLDRSVVGIAAPTMSRELGLNAALMGVIFSAFSWTYTASQIPAGILLDRFGTRTIYYAALTLWSLFTGLQCLATGFFSLLGLRLSMGVAEAPCFPTNSRVVAMWFPQHERARATGVYTFAEYIGLAFLTPLLFWIQAEFGWRMLFAIVGGAGIAYGFVWWSKYREPHAAKTVNQAELDYIEAGGGVVSGAKTSQRFEWSQIPYLLRQRAMAGICIGQFACNSTNVFFLTWFPTYLSQERHMEWLKVGWIAVLPFIAASVGTLVGGWISDALLRRGVSLNWARKGPVITGLLLASVIVTANYVRSDAVVIAILCVAYFAQGMSALAWMIVSDIAPKGLLGLSGGIFNLFANAAGIVTPLMIGLIVNATGSFVGALAFISVVTLTGALSYIFVVGDLKRIELN</sequence>
<protein>
    <submittedName>
        <fullName evidence="7">MFS transporter</fullName>
    </submittedName>
</protein>
<feature type="transmembrane region" description="Helical" evidence="5">
    <location>
        <begin position="383"/>
        <end position="404"/>
    </location>
</feature>
<dbReference type="PROSITE" id="PS50850">
    <property type="entry name" value="MFS"/>
    <property type="match status" value="1"/>
</dbReference>
<accession>A0A8J3E4W7</accession>
<evidence type="ECO:0000259" key="6">
    <source>
        <dbReference type="PROSITE" id="PS50850"/>
    </source>
</evidence>
<dbReference type="AlphaFoldDB" id="A0A8J3E4W7"/>
<gene>
    <name evidence="7" type="ORF">GCM10011611_55650</name>
</gene>
<dbReference type="EMBL" id="BMJQ01000018">
    <property type="protein sequence ID" value="GGF42085.1"/>
    <property type="molecule type" value="Genomic_DNA"/>
</dbReference>
<feature type="transmembrane region" description="Helical" evidence="5">
    <location>
        <begin position="321"/>
        <end position="342"/>
    </location>
</feature>
<reference evidence="7" key="1">
    <citation type="journal article" date="2014" name="Int. J. Syst. Evol. Microbiol.">
        <title>Complete genome sequence of Corynebacterium casei LMG S-19264T (=DSM 44701T), isolated from a smear-ripened cheese.</title>
        <authorList>
            <consortium name="US DOE Joint Genome Institute (JGI-PGF)"/>
            <person name="Walter F."/>
            <person name="Albersmeier A."/>
            <person name="Kalinowski J."/>
            <person name="Ruckert C."/>
        </authorList>
    </citation>
    <scope>NUCLEOTIDE SEQUENCE</scope>
    <source>
        <strain evidence="7">CGMCC 1.15725</strain>
    </source>
</reference>
<comment type="caution">
    <text evidence="7">The sequence shown here is derived from an EMBL/GenBank/DDBJ whole genome shotgun (WGS) entry which is preliminary data.</text>
</comment>
<dbReference type="Pfam" id="PF07690">
    <property type="entry name" value="MFS_1"/>
    <property type="match status" value="1"/>
</dbReference>
<feature type="transmembrane region" description="Helical" evidence="5">
    <location>
        <begin position="31"/>
        <end position="49"/>
    </location>
</feature>
<reference evidence="7" key="2">
    <citation type="submission" date="2020-09" db="EMBL/GenBank/DDBJ databases">
        <authorList>
            <person name="Sun Q."/>
            <person name="Zhou Y."/>
        </authorList>
    </citation>
    <scope>NUCLEOTIDE SEQUENCE</scope>
    <source>
        <strain evidence="7">CGMCC 1.15725</strain>
    </source>
</reference>
<dbReference type="InterPro" id="IPR011701">
    <property type="entry name" value="MFS"/>
</dbReference>
<feature type="transmembrane region" description="Helical" evidence="5">
    <location>
        <begin position="69"/>
        <end position="93"/>
    </location>
</feature>
<evidence type="ECO:0000313" key="8">
    <source>
        <dbReference type="Proteomes" id="UP000646365"/>
    </source>
</evidence>
<keyword evidence="8" id="KW-1185">Reference proteome</keyword>
<feature type="transmembrane region" description="Helical" evidence="5">
    <location>
        <begin position="297"/>
        <end position="315"/>
    </location>
</feature>
<proteinExistence type="predicted"/>
<dbReference type="Proteomes" id="UP000646365">
    <property type="component" value="Unassembled WGS sequence"/>
</dbReference>
<keyword evidence="2 5" id="KW-0812">Transmembrane</keyword>
<dbReference type="GO" id="GO:0022857">
    <property type="term" value="F:transmembrane transporter activity"/>
    <property type="evidence" value="ECO:0007669"/>
    <property type="project" value="InterPro"/>
</dbReference>
<dbReference type="Gene3D" id="1.20.1250.20">
    <property type="entry name" value="MFS general substrate transporter like domains"/>
    <property type="match status" value="2"/>
</dbReference>
<organism evidence="7 8">
    <name type="scientific">Aliidongia dinghuensis</name>
    <dbReference type="NCBI Taxonomy" id="1867774"/>
    <lineage>
        <taxon>Bacteria</taxon>
        <taxon>Pseudomonadati</taxon>
        <taxon>Pseudomonadota</taxon>
        <taxon>Alphaproteobacteria</taxon>
        <taxon>Rhodospirillales</taxon>
        <taxon>Dongiaceae</taxon>
        <taxon>Aliidongia</taxon>
    </lineage>
</organism>
<dbReference type="GO" id="GO:0016020">
    <property type="term" value="C:membrane"/>
    <property type="evidence" value="ECO:0007669"/>
    <property type="project" value="UniProtKB-SubCell"/>
</dbReference>
<evidence type="ECO:0000256" key="2">
    <source>
        <dbReference type="ARBA" id="ARBA00022692"/>
    </source>
</evidence>